<protein>
    <recommendedName>
        <fullName evidence="8">4-alpha-glucanotransferase</fullName>
    </recommendedName>
</protein>
<dbReference type="Gene3D" id="3.20.110.20">
    <property type="match status" value="1"/>
</dbReference>
<dbReference type="InterPro" id="IPR011013">
    <property type="entry name" value="Gal_mutarotase_sf_dom"/>
</dbReference>
<evidence type="ECO:0000259" key="3">
    <source>
        <dbReference type="Pfam" id="PF03065"/>
    </source>
</evidence>
<dbReference type="GO" id="GO:0005975">
    <property type="term" value="P:carbohydrate metabolic process"/>
    <property type="evidence" value="ECO:0007669"/>
    <property type="project" value="InterPro"/>
</dbReference>
<dbReference type="SUPFAM" id="SSF88713">
    <property type="entry name" value="Glycoside hydrolase/deacetylase"/>
    <property type="match status" value="1"/>
</dbReference>
<dbReference type="InterPro" id="IPR011330">
    <property type="entry name" value="Glyco_hydro/deAcase_b/a-brl"/>
</dbReference>
<dbReference type="GO" id="GO:0030246">
    <property type="term" value="F:carbohydrate binding"/>
    <property type="evidence" value="ECO:0007669"/>
    <property type="project" value="InterPro"/>
</dbReference>
<gene>
    <name evidence="6" type="ORF">A2024_00275</name>
</gene>
<dbReference type="InterPro" id="IPR015179">
    <property type="entry name" value="A-amylase/a-glucTrfase_C"/>
</dbReference>
<name>A0A1F5RE54_9BACT</name>
<dbReference type="PANTHER" id="PTHR36306:SF1">
    <property type="entry name" value="ALPHA-AMYLASE-RELATED"/>
    <property type="match status" value="1"/>
</dbReference>
<feature type="domain" description="Alpha-amylase/4-alpha-glucanotransferase central" evidence="4">
    <location>
        <begin position="313"/>
        <end position="386"/>
    </location>
</feature>
<feature type="domain" description="Glycoside hydrolase family 57 N-terminal" evidence="3">
    <location>
        <begin position="7"/>
        <end position="270"/>
    </location>
</feature>
<dbReference type="InterPro" id="IPR028995">
    <property type="entry name" value="Glyco_hydro_57/38_cen_sf"/>
</dbReference>
<dbReference type="InterPro" id="IPR004300">
    <property type="entry name" value="Glyco_hydro_57_N"/>
</dbReference>
<keyword evidence="2" id="KW-0119">Carbohydrate metabolism</keyword>
<dbReference type="Pfam" id="PF09095">
    <property type="entry name" value="AmyA-gluTrfs_C"/>
    <property type="match status" value="1"/>
</dbReference>
<comment type="similarity">
    <text evidence="1">Belongs to the glycosyl hydrolase 57 family.</text>
</comment>
<evidence type="ECO:0000259" key="4">
    <source>
        <dbReference type="Pfam" id="PF09094"/>
    </source>
</evidence>
<dbReference type="Gene3D" id="2.70.98.10">
    <property type="match status" value="1"/>
</dbReference>
<evidence type="ECO:0000256" key="1">
    <source>
        <dbReference type="ARBA" id="ARBA00006821"/>
    </source>
</evidence>
<dbReference type="Proteomes" id="UP000177230">
    <property type="component" value="Unassembled WGS sequence"/>
</dbReference>
<accession>A0A1F5RE54</accession>
<dbReference type="EMBL" id="MFFM01000033">
    <property type="protein sequence ID" value="OGF12658.1"/>
    <property type="molecule type" value="Genomic_DNA"/>
</dbReference>
<dbReference type="InterPro" id="IPR015178">
    <property type="entry name" value="A-amylase/a-glucTrfase_central"/>
</dbReference>
<evidence type="ECO:0000256" key="2">
    <source>
        <dbReference type="ARBA" id="ARBA00023277"/>
    </source>
</evidence>
<evidence type="ECO:0008006" key="8">
    <source>
        <dbReference type="Google" id="ProtNLM"/>
    </source>
</evidence>
<dbReference type="SUPFAM" id="SSF74650">
    <property type="entry name" value="Galactose mutarotase-like"/>
    <property type="match status" value="1"/>
</dbReference>
<reference evidence="6 7" key="1">
    <citation type="journal article" date="2016" name="Nat. Commun.">
        <title>Thousands of microbial genomes shed light on interconnected biogeochemical processes in an aquifer system.</title>
        <authorList>
            <person name="Anantharaman K."/>
            <person name="Brown C.T."/>
            <person name="Hug L.A."/>
            <person name="Sharon I."/>
            <person name="Castelle C.J."/>
            <person name="Probst A.J."/>
            <person name="Thomas B.C."/>
            <person name="Singh A."/>
            <person name="Wilkins M.J."/>
            <person name="Karaoz U."/>
            <person name="Brodie E.L."/>
            <person name="Williams K.H."/>
            <person name="Hubbard S.S."/>
            <person name="Banfield J.F."/>
        </authorList>
    </citation>
    <scope>NUCLEOTIDE SEQUENCE [LARGE SCALE GENOMIC DNA]</scope>
</reference>
<dbReference type="Pfam" id="PF03065">
    <property type="entry name" value="Glyco_hydro_57"/>
    <property type="match status" value="1"/>
</dbReference>
<dbReference type="InterPro" id="IPR014718">
    <property type="entry name" value="GH-type_carb-bd"/>
</dbReference>
<evidence type="ECO:0000259" key="5">
    <source>
        <dbReference type="Pfam" id="PF09095"/>
    </source>
</evidence>
<dbReference type="InterPro" id="IPR052046">
    <property type="entry name" value="GH57_Enzymes"/>
</dbReference>
<dbReference type="CDD" id="cd10793">
    <property type="entry name" value="GH57N_TLGT_like"/>
    <property type="match status" value="1"/>
</dbReference>
<dbReference type="SUPFAM" id="SSF88688">
    <property type="entry name" value="Families 57/38 glycoside transferase middle domain"/>
    <property type="match status" value="1"/>
</dbReference>
<evidence type="ECO:0000313" key="6">
    <source>
        <dbReference type="EMBL" id="OGF12658.1"/>
    </source>
</evidence>
<dbReference type="GO" id="GO:0003824">
    <property type="term" value="F:catalytic activity"/>
    <property type="evidence" value="ECO:0007669"/>
    <property type="project" value="InterPro"/>
</dbReference>
<evidence type="ECO:0000313" key="7">
    <source>
        <dbReference type="Proteomes" id="UP000177230"/>
    </source>
</evidence>
<feature type="domain" description="Alpha-amylase/4-alpha-glucanotransferase C-terminal" evidence="5">
    <location>
        <begin position="402"/>
        <end position="673"/>
    </location>
</feature>
<dbReference type="PANTHER" id="PTHR36306">
    <property type="entry name" value="ALPHA-AMYLASE-RELATED-RELATED"/>
    <property type="match status" value="1"/>
</dbReference>
<proteinExistence type="inferred from homology"/>
<comment type="caution">
    <text evidence="6">The sequence shown here is derived from an EMBL/GenBank/DDBJ whole genome shotgun (WGS) entry which is preliminary data.</text>
</comment>
<dbReference type="Pfam" id="PF09094">
    <property type="entry name" value="AmyA-A_glucT_m"/>
    <property type="match status" value="1"/>
</dbReference>
<dbReference type="AlphaFoldDB" id="A0A1F5RE54"/>
<sequence length="690" mass="78894">MPKLKFIFGVHNHQPVGNFDFVFQEAYQKAYLPFLEMAARYPWFRFTIHNSGCLWEWLEANHPEYLDKVKVLVKSGQVELMGGGFYEPVLPAIPEDDRRGQLEMMSGYLKDRFGETPAGAWVAERVWEPCLASTLAGAGIKYTVLDDYHFKCAGKQEKDLGGYYLTDDQGQTLSVFPISQKLRYLIPFHDVDEVMAYLRELYDANNKALAILADDGEKFGIWPGTYDHVYTKGWLERFLEKLSQNLDWIELSTFSEALKETSPLGRIYLPTGSYAEMGQWVLEPESEVIYRELADRLKNDGSYQRYSPFVRGGIWRNYLVKYPESNNIYRKMLHISGKAAGSGDDIKRELYRGQCNCAYWHGIFGGLYLPHLREALYRHLIRAENLANKERPPEYPTVERKDFDGDGHQEILLSNDKMNLYLSPEQGGTIFEWDLKEKEINLFDTLARRPENYHRQIADIGHGDQGQGKSIHETLTAKEQGLEKLLHYDRFRRVGSVDHLFVEGTTLEEFIACAHKETDQTLGSKWEAGTSQEGELIKVELAKISGDLQISKTISLGADGSFGVHYRWTNNGKAGLDIWPGVEFNFGLLSSGPGRHCSSPDPLITERLDQPASDNAISRLTVHDQHRKMEIVLSLSRPADLWRFPVETVSQSESGLERNYQCSCFLWHAKLRLEPGEGYNLNFEVGYKGV</sequence>
<organism evidence="6 7">
    <name type="scientific">Candidatus Edwardsbacteria bacterium GWF2_54_11</name>
    <dbReference type="NCBI Taxonomy" id="1817851"/>
    <lineage>
        <taxon>Bacteria</taxon>
        <taxon>Candidatus Edwardsiibacteriota</taxon>
    </lineage>
</organism>